<name>A0A5J9VYT9_9POAL</name>
<protein>
    <recommendedName>
        <fullName evidence="5">F-box domain-containing protein</fullName>
    </recommendedName>
</protein>
<dbReference type="InterPro" id="IPR001810">
    <property type="entry name" value="F-box_dom"/>
</dbReference>
<evidence type="ECO:0000259" key="2">
    <source>
        <dbReference type="Pfam" id="PF23635"/>
    </source>
</evidence>
<accession>A0A5J9VYT9</accession>
<proteinExistence type="predicted"/>
<dbReference type="SUPFAM" id="SSF81383">
    <property type="entry name" value="F-box domain"/>
    <property type="match status" value="1"/>
</dbReference>
<feature type="domain" description="F-box protein AT5G49610-like beta-propeller" evidence="2">
    <location>
        <begin position="98"/>
        <end position="352"/>
    </location>
</feature>
<keyword evidence="4" id="KW-1185">Reference proteome</keyword>
<dbReference type="AlphaFoldDB" id="A0A5J9VYT9"/>
<feature type="domain" description="F-box" evidence="1">
    <location>
        <begin position="5"/>
        <end position="46"/>
    </location>
</feature>
<sequence>MAQPELNHDAVTEILLRFPPNNPACLVRATLVCKPWRRILKDPAFLDRYREFHRAPPLLGYLHNGFHKDLKVTVPCFAPTVAVPPFPKPPLACRDSFVVDGRHGRVLLHAAEGNFIVWNPVTSDSPEEVPKPDSIPCISYSAAVLCAITGCDHRNCHGGPFRVLILGLGDSQGPVHACVYSSEARSWGTPVSLHLDINSWLGAGAVLIGEELYYCILDNIILEYDFGTHRLSAIDPPPVTEDMYGCSGFVPIALTEDDGSLGLAITRGSSLHLWSRKVKPDGVVGWVKLKVIQLELEKLVPTRSKKKGKLVPRLIGSAQGPDVIFMRTDVGIFMFEFKSGQARKTMPSTKKDAPGSKDTLNTINRDAMLSFAFVTVV</sequence>
<comment type="caution">
    <text evidence="3">The sequence shown here is derived from an EMBL/GenBank/DDBJ whole genome shotgun (WGS) entry which is preliminary data.</text>
</comment>
<dbReference type="InterPro" id="IPR036047">
    <property type="entry name" value="F-box-like_dom_sf"/>
</dbReference>
<evidence type="ECO:0008006" key="5">
    <source>
        <dbReference type="Google" id="ProtNLM"/>
    </source>
</evidence>
<gene>
    <name evidence="3" type="ORF">EJB05_14242</name>
</gene>
<dbReference type="Pfam" id="PF23635">
    <property type="entry name" value="Beta-prop_AT5G49610-like"/>
    <property type="match status" value="1"/>
</dbReference>
<dbReference type="PANTHER" id="PTHR32133">
    <property type="entry name" value="OS07G0120400 PROTEIN"/>
    <property type="match status" value="1"/>
</dbReference>
<dbReference type="OrthoDB" id="10407067at2759"/>
<evidence type="ECO:0000313" key="4">
    <source>
        <dbReference type="Proteomes" id="UP000324897"/>
    </source>
</evidence>
<dbReference type="EMBL" id="RWGY01000007">
    <property type="protein sequence ID" value="TVU40766.1"/>
    <property type="molecule type" value="Genomic_DNA"/>
</dbReference>
<evidence type="ECO:0000259" key="1">
    <source>
        <dbReference type="Pfam" id="PF00646"/>
    </source>
</evidence>
<organism evidence="3 4">
    <name type="scientific">Eragrostis curvula</name>
    <name type="common">weeping love grass</name>
    <dbReference type="NCBI Taxonomy" id="38414"/>
    <lineage>
        <taxon>Eukaryota</taxon>
        <taxon>Viridiplantae</taxon>
        <taxon>Streptophyta</taxon>
        <taxon>Embryophyta</taxon>
        <taxon>Tracheophyta</taxon>
        <taxon>Spermatophyta</taxon>
        <taxon>Magnoliopsida</taxon>
        <taxon>Liliopsida</taxon>
        <taxon>Poales</taxon>
        <taxon>Poaceae</taxon>
        <taxon>PACMAD clade</taxon>
        <taxon>Chloridoideae</taxon>
        <taxon>Eragrostideae</taxon>
        <taxon>Eragrostidinae</taxon>
        <taxon>Eragrostis</taxon>
    </lineage>
</organism>
<dbReference type="Proteomes" id="UP000324897">
    <property type="component" value="Chromosome 4"/>
</dbReference>
<dbReference type="PANTHER" id="PTHR32133:SF408">
    <property type="entry name" value="OS07G0120400 PROTEIN"/>
    <property type="match status" value="1"/>
</dbReference>
<reference evidence="3 4" key="1">
    <citation type="journal article" date="2019" name="Sci. Rep.">
        <title>A high-quality genome of Eragrostis curvula grass provides insights into Poaceae evolution and supports new strategies to enhance forage quality.</title>
        <authorList>
            <person name="Carballo J."/>
            <person name="Santos B.A.C.M."/>
            <person name="Zappacosta D."/>
            <person name="Garbus I."/>
            <person name="Selva J.P."/>
            <person name="Gallo C.A."/>
            <person name="Diaz A."/>
            <person name="Albertini E."/>
            <person name="Caccamo M."/>
            <person name="Echenique V."/>
        </authorList>
    </citation>
    <scope>NUCLEOTIDE SEQUENCE [LARGE SCALE GENOMIC DNA]</scope>
    <source>
        <strain evidence="4">cv. Victoria</strain>
        <tissue evidence="3">Leaf</tissue>
    </source>
</reference>
<dbReference type="InterPro" id="IPR056594">
    <property type="entry name" value="AT5G49610-like_b-prop"/>
</dbReference>
<feature type="non-terminal residue" evidence="3">
    <location>
        <position position="1"/>
    </location>
</feature>
<dbReference type="Gramene" id="TVU40766">
    <property type="protein sequence ID" value="TVU40766"/>
    <property type="gene ID" value="EJB05_14242"/>
</dbReference>
<dbReference type="Pfam" id="PF00646">
    <property type="entry name" value="F-box"/>
    <property type="match status" value="1"/>
</dbReference>
<evidence type="ECO:0000313" key="3">
    <source>
        <dbReference type="EMBL" id="TVU40766.1"/>
    </source>
</evidence>